<dbReference type="GO" id="GO:0003735">
    <property type="term" value="F:structural constituent of ribosome"/>
    <property type="evidence" value="ECO:0007669"/>
    <property type="project" value="InterPro"/>
</dbReference>
<comment type="caution">
    <text evidence="7">The sequence shown here is derived from an EMBL/GenBank/DDBJ whole genome shotgun (WGS) entry which is preliminary data.</text>
</comment>
<evidence type="ECO:0000313" key="7">
    <source>
        <dbReference type="EMBL" id="NMW31761.1"/>
    </source>
</evidence>
<dbReference type="InterPro" id="IPR021131">
    <property type="entry name" value="Ribosomal_uL15/eL18"/>
</dbReference>
<feature type="compositionally biased region" description="Basic and acidic residues" evidence="5">
    <location>
        <begin position="154"/>
        <end position="180"/>
    </location>
</feature>
<gene>
    <name evidence="4" type="primary">rplO</name>
    <name evidence="7" type="ORF">HKD42_06790</name>
</gene>
<keyword evidence="4" id="KW-0699">rRNA-binding</keyword>
<evidence type="ECO:0000256" key="3">
    <source>
        <dbReference type="ARBA" id="ARBA00023274"/>
    </source>
</evidence>
<evidence type="ECO:0000259" key="6">
    <source>
        <dbReference type="Pfam" id="PF00828"/>
    </source>
</evidence>
<comment type="function">
    <text evidence="4">Binds to the 23S rRNA.</text>
</comment>
<evidence type="ECO:0000256" key="2">
    <source>
        <dbReference type="ARBA" id="ARBA00022980"/>
    </source>
</evidence>
<feature type="compositionally biased region" description="Basic and acidic residues" evidence="5">
    <location>
        <begin position="1"/>
        <end position="13"/>
    </location>
</feature>
<dbReference type="InterPro" id="IPR036227">
    <property type="entry name" value="Ribosomal_uL15/eL18_sf"/>
</dbReference>
<comment type="similarity">
    <text evidence="1 4">Belongs to the universal ribosomal protein uL15 family.</text>
</comment>
<sequence length="194" mass="20257">MKLNELRDNDGARKGRMRVGRGIGSGKGKTSARGQKGQKSRSGVAVKGFEGGQMPLHMRLPKRGFNNPFGKDFAEVNLGMVQKFIDAKKLDAKKDIDHAALKAAGLAKGGKDGVRLLAKGELTTKAKFIVNGASKGALAAVEKVGGSVEVLPAAKHDGGQGDKAPKGKGFERAKAEKAEAAETLAKKQAANKAK</sequence>
<name>A0A848QDP8_9SPHN</name>
<dbReference type="InterPro" id="IPR005749">
    <property type="entry name" value="Ribosomal_uL15_bac-type"/>
</dbReference>
<dbReference type="HAMAP" id="MF_01341">
    <property type="entry name" value="Ribosomal_uL15"/>
    <property type="match status" value="1"/>
</dbReference>
<feature type="compositionally biased region" description="Low complexity" evidence="5">
    <location>
        <begin position="181"/>
        <end position="194"/>
    </location>
</feature>
<dbReference type="InterPro" id="IPR030878">
    <property type="entry name" value="Ribosomal_uL15"/>
</dbReference>
<dbReference type="PANTHER" id="PTHR12934:SF11">
    <property type="entry name" value="LARGE RIBOSOMAL SUBUNIT PROTEIN UL15M"/>
    <property type="match status" value="1"/>
</dbReference>
<evidence type="ECO:0000256" key="1">
    <source>
        <dbReference type="ARBA" id="ARBA00007320"/>
    </source>
</evidence>
<organism evidence="7 8">
    <name type="scientific">Pontixanthobacter rizhaonensis</name>
    <dbReference type="NCBI Taxonomy" id="2730337"/>
    <lineage>
        <taxon>Bacteria</taxon>
        <taxon>Pseudomonadati</taxon>
        <taxon>Pseudomonadota</taxon>
        <taxon>Alphaproteobacteria</taxon>
        <taxon>Sphingomonadales</taxon>
        <taxon>Erythrobacteraceae</taxon>
        <taxon>Pontixanthobacter</taxon>
    </lineage>
</organism>
<accession>A0A848QDP8</accession>
<dbReference type="EMBL" id="JABCRE010000002">
    <property type="protein sequence ID" value="NMW31761.1"/>
    <property type="molecule type" value="Genomic_DNA"/>
</dbReference>
<keyword evidence="8" id="KW-1185">Reference proteome</keyword>
<dbReference type="GO" id="GO:0006412">
    <property type="term" value="P:translation"/>
    <property type="evidence" value="ECO:0007669"/>
    <property type="project" value="UniProtKB-UniRule"/>
</dbReference>
<dbReference type="Gene3D" id="3.100.10.10">
    <property type="match status" value="1"/>
</dbReference>
<evidence type="ECO:0000256" key="5">
    <source>
        <dbReference type="SAM" id="MobiDB-lite"/>
    </source>
</evidence>
<dbReference type="PANTHER" id="PTHR12934">
    <property type="entry name" value="50S RIBOSOMAL PROTEIN L15"/>
    <property type="match status" value="1"/>
</dbReference>
<dbReference type="GO" id="GO:0022625">
    <property type="term" value="C:cytosolic large ribosomal subunit"/>
    <property type="evidence" value="ECO:0007669"/>
    <property type="project" value="TreeGrafter"/>
</dbReference>
<dbReference type="AlphaFoldDB" id="A0A848QDP8"/>
<keyword evidence="2 4" id="KW-0689">Ribosomal protein</keyword>
<feature type="region of interest" description="Disordered" evidence="5">
    <location>
        <begin position="1"/>
        <end position="50"/>
    </location>
</feature>
<reference evidence="7 8" key="1">
    <citation type="submission" date="2020-04" db="EMBL/GenBank/DDBJ databases">
        <authorList>
            <person name="Liu A."/>
        </authorList>
    </citation>
    <scope>NUCLEOTIDE SEQUENCE [LARGE SCALE GENOMIC DNA]</scope>
    <source>
        <strain evidence="7 8">RZ02</strain>
    </source>
</reference>
<dbReference type="SUPFAM" id="SSF52080">
    <property type="entry name" value="Ribosomal proteins L15p and L18e"/>
    <property type="match status" value="1"/>
</dbReference>
<keyword evidence="3 4" id="KW-0687">Ribonucleoprotein</keyword>
<dbReference type="GO" id="GO:0019843">
    <property type="term" value="F:rRNA binding"/>
    <property type="evidence" value="ECO:0007669"/>
    <property type="project" value="UniProtKB-UniRule"/>
</dbReference>
<feature type="region of interest" description="Disordered" evidence="5">
    <location>
        <begin position="152"/>
        <end position="194"/>
    </location>
</feature>
<protein>
    <recommendedName>
        <fullName evidence="4">Large ribosomal subunit protein uL15</fullName>
    </recommendedName>
</protein>
<evidence type="ECO:0000313" key="8">
    <source>
        <dbReference type="Proteomes" id="UP000561181"/>
    </source>
</evidence>
<evidence type="ECO:0000256" key="4">
    <source>
        <dbReference type="HAMAP-Rule" id="MF_01341"/>
    </source>
</evidence>
<dbReference type="RefSeq" id="WP_170011541.1">
    <property type="nucleotide sequence ID" value="NZ_JABCRE010000002.1"/>
</dbReference>
<proteinExistence type="inferred from homology"/>
<dbReference type="Pfam" id="PF00828">
    <property type="entry name" value="Ribosomal_L27A"/>
    <property type="match status" value="1"/>
</dbReference>
<keyword evidence="4" id="KW-0694">RNA-binding</keyword>
<comment type="subunit">
    <text evidence="4">Part of the 50S ribosomal subunit.</text>
</comment>
<dbReference type="NCBIfam" id="TIGR01071">
    <property type="entry name" value="rplO_bact"/>
    <property type="match status" value="1"/>
</dbReference>
<feature type="domain" description="Large ribosomal subunit protein uL15/eL18" evidence="6">
    <location>
        <begin position="75"/>
        <end position="149"/>
    </location>
</feature>
<dbReference type="Proteomes" id="UP000561181">
    <property type="component" value="Unassembled WGS sequence"/>
</dbReference>